<name>A0A537KAR9_9BACT</name>
<protein>
    <submittedName>
        <fullName evidence="2">Uncharacterized protein</fullName>
    </submittedName>
</protein>
<evidence type="ECO:0000313" key="2">
    <source>
        <dbReference type="EMBL" id="TMI92871.1"/>
    </source>
</evidence>
<evidence type="ECO:0000313" key="3">
    <source>
        <dbReference type="Proteomes" id="UP000318509"/>
    </source>
</evidence>
<feature type="chain" id="PRO_5021992170" evidence="1">
    <location>
        <begin position="22"/>
        <end position="192"/>
    </location>
</feature>
<proteinExistence type="predicted"/>
<organism evidence="2 3">
    <name type="scientific">Candidatus Segetimicrobium genomatis</name>
    <dbReference type="NCBI Taxonomy" id="2569760"/>
    <lineage>
        <taxon>Bacteria</taxon>
        <taxon>Bacillati</taxon>
        <taxon>Candidatus Sysuimicrobiota</taxon>
        <taxon>Candidatus Sysuimicrobiia</taxon>
        <taxon>Candidatus Sysuimicrobiales</taxon>
        <taxon>Candidatus Segetimicrobiaceae</taxon>
        <taxon>Candidatus Segetimicrobium</taxon>
    </lineage>
</organism>
<comment type="caution">
    <text evidence="2">The sequence shown here is derived from an EMBL/GenBank/DDBJ whole genome shotgun (WGS) entry which is preliminary data.</text>
</comment>
<dbReference type="EMBL" id="VBAK01000047">
    <property type="protein sequence ID" value="TMI92871.1"/>
    <property type="molecule type" value="Genomic_DNA"/>
</dbReference>
<gene>
    <name evidence="2" type="ORF">E6H00_02020</name>
</gene>
<reference evidence="2 3" key="1">
    <citation type="journal article" date="2019" name="Nat. Microbiol.">
        <title>Mediterranean grassland soil C-N compound turnover is dependent on rainfall and depth, and is mediated by genomically divergent microorganisms.</title>
        <authorList>
            <person name="Diamond S."/>
            <person name="Andeer P.F."/>
            <person name="Li Z."/>
            <person name="Crits-Christoph A."/>
            <person name="Burstein D."/>
            <person name="Anantharaman K."/>
            <person name="Lane K.R."/>
            <person name="Thomas B.C."/>
            <person name="Pan C."/>
            <person name="Northen T.R."/>
            <person name="Banfield J.F."/>
        </authorList>
    </citation>
    <scope>NUCLEOTIDE SEQUENCE [LARGE SCALE GENOMIC DNA]</scope>
    <source>
        <strain evidence="2">NP_3</strain>
    </source>
</reference>
<feature type="signal peptide" evidence="1">
    <location>
        <begin position="1"/>
        <end position="21"/>
    </location>
</feature>
<sequence>MRLLAVMVMLVVLGLPGAAFARPVADSALPACPSLRYLGEASLGLAKAALRDARGDRPKAVALYRARSAGLREQLLGRTSPICQRALEILASRVLWHEDVWADPDWDHDRSVELAEHEAKEAERRGEAMQDTGHILEIAGAVAVVAGRSPVSAVVGGVTGIVGMVMNFVGGKMADAGRQREHELEHEGSQQR</sequence>
<accession>A0A537KAR9</accession>
<dbReference type="Proteomes" id="UP000318509">
    <property type="component" value="Unassembled WGS sequence"/>
</dbReference>
<dbReference type="AlphaFoldDB" id="A0A537KAR9"/>
<keyword evidence="1" id="KW-0732">Signal</keyword>
<evidence type="ECO:0000256" key="1">
    <source>
        <dbReference type="SAM" id="SignalP"/>
    </source>
</evidence>